<feature type="compositionally biased region" description="Basic and acidic residues" evidence="1">
    <location>
        <begin position="47"/>
        <end position="61"/>
    </location>
</feature>
<protein>
    <submittedName>
        <fullName evidence="2">Uncharacterized protein</fullName>
    </submittedName>
</protein>
<name>A0A840Z2Z3_9SPHN</name>
<evidence type="ECO:0000313" key="2">
    <source>
        <dbReference type="EMBL" id="MBB5720100.1"/>
    </source>
</evidence>
<reference evidence="2 3" key="1">
    <citation type="submission" date="2020-08" db="EMBL/GenBank/DDBJ databases">
        <title>Genomic Encyclopedia of Type Strains, Phase IV (KMG-IV): sequencing the most valuable type-strain genomes for metagenomic binning, comparative biology and taxonomic classification.</title>
        <authorList>
            <person name="Goeker M."/>
        </authorList>
    </citation>
    <scope>NUCLEOTIDE SEQUENCE [LARGE SCALE GENOMIC DNA]</scope>
    <source>
        <strain evidence="2 3">DSM 27203</strain>
    </source>
</reference>
<accession>A0A840Z2Z3</accession>
<dbReference type="AlphaFoldDB" id="A0A840Z2Z3"/>
<organism evidence="2 3">
    <name type="scientific">Stakelama sediminis</name>
    <dbReference type="NCBI Taxonomy" id="463200"/>
    <lineage>
        <taxon>Bacteria</taxon>
        <taxon>Pseudomonadati</taxon>
        <taxon>Pseudomonadota</taxon>
        <taxon>Alphaproteobacteria</taxon>
        <taxon>Sphingomonadales</taxon>
        <taxon>Sphingomonadaceae</taxon>
        <taxon>Stakelama</taxon>
    </lineage>
</organism>
<dbReference type="EMBL" id="JACIJI010000008">
    <property type="protein sequence ID" value="MBB5720100.1"/>
    <property type="molecule type" value="Genomic_DNA"/>
</dbReference>
<evidence type="ECO:0000256" key="1">
    <source>
        <dbReference type="SAM" id="MobiDB-lite"/>
    </source>
</evidence>
<keyword evidence="3" id="KW-1185">Reference proteome</keyword>
<proteinExistence type="predicted"/>
<evidence type="ECO:0000313" key="3">
    <source>
        <dbReference type="Proteomes" id="UP000554342"/>
    </source>
</evidence>
<dbReference type="Proteomes" id="UP000554342">
    <property type="component" value="Unassembled WGS sequence"/>
</dbReference>
<dbReference type="RefSeq" id="WP_184005626.1">
    <property type="nucleotide sequence ID" value="NZ_BAABIF010000029.1"/>
</dbReference>
<feature type="region of interest" description="Disordered" evidence="1">
    <location>
        <begin position="45"/>
        <end position="72"/>
    </location>
</feature>
<sequence length="72" mass="7968">MDNVRAIADAAAQAWAKEALDAERRENRKFRAVETDQVRALNPGLPDLDRLLSENPDRFPADEDDGGVSLGF</sequence>
<gene>
    <name evidence="2" type="ORF">FHR23_003060</name>
</gene>
<comment type="caution">
    <text evidence="2">The sequence shown here is derived from an EMBL/GenBank/DDBJ whole genome shotgun (WGS) entry which is preliminary data.</text>
</comment>